<sequence>MAGVLPEPTDTSNVAPGVELRHWTLKEPLPRSIFVLDVDVNKANVKSAFVIGGADPDGPGAYHATNLTVLAAAERFRFDLAVNAGVIRNPPESSDAGNGWGRVYAPTMVDGHWLAAPEAGKTYPAVVIHTDGHFSLGSFEAFPEDALHVMPVHTGQLVKEGKAVNLSRKESDTANDPHPRTVIAVDKTGTHVTLVVVDGRDEDRAVGMTTNELEAWLVGLGVYDAMNLWGGGNTTLVLRDRPDGPIRIYNRPSDRNPQGFHTLRSGQTTLGFKFYNRR</sequence>
<dbReference type="AlphaFoldDB" id="F0STL6"/>
<dbReference type="PANTHER" id="PTHR40446">
    <property type="entry name" value="N-ACETYLGLUCOSAMINE-1-PHOSPHODIESTER ALPHA-N-ACETYLGLUCOSAMINIDASE"/>
    <property type="match status" value="1"/>
</dbReference>
<dbReference type="KEGG" id="pbs:Plabr_3908"/>
<gene>
    <name evidence="2" type="ordered locus">Plabr_3908</name>
</gene>
<dbReference type="RefSeq" id="WP_013630202.1">
    <property type="nucleotide sequence ID" value="NC_015174.1"/>
</dbReference>
<dbReference type="InterPro" id="IPR018711">
    <property type="entry name" value="NAGPA"/>
</dbReference>
<dbReference type="STRING" id="756272.Plabr_3908"/>
<accession>F0STL6</accession>
<proteinExistence type="predicted"/>
<feature type="domain" description="Phosphodiester glycosidase" evidence="1">
    <location>
        <begin position="80"/>
        <end position="256"/>
    </location>
</feature>
<dbReference type="PANTHER" id="PTHR40446:SF2">
    <property type="entry name" value="N-ACETYLGLUCOSAMINE-1-PHOSPHODIESTER ALPHA-N-ACETYLGLUCOSAMINIDASE"/>
    <property type="match status" value="1"/>
</dbReference>
<reference evidence="3" key="1">
    <citation type="submission" date="2011-02" db="EMBL/GenBank/DDBJ databases">
        <title>The complete genome of Planctomyces brasiliensis DSM 5305.</title>
        <authorList>
            <person name="Lucas S."/>
            <person name="Copeland A."/>
            <person name="Lapidus A."/>
            <person name="Bruce D."/>
            <person name="Goodwin L."/>
            <person name="Pitluck S."/>
            <person name="Kyrpides N."/>
            <person name="Mavromatis K."/>
            <person name="Pagani I."/>
            <person name="Ivanova N."/>
            <person name="Ovchinnikova G."/>
            <person name="Lu M."/>
            <person name="Detter J.C."/>
            <person name="Han C."/>
            <person name="Land M."/>
            <person name="Hauser L."/>
            <person name="Markowitz V."/>
            <person name="Cheng J.-F."/>
            <person name="Hugenholtz P."/>
            <person name="Woyke T."/>
            <person name="Wu D."/>
            <person name="Tindall B."/>
            <person name="Pomrenke H.G."/>
            <person name="Brambilla E."/>
            <person name="Klenk H.-P."/>
            <person name="Eisen J.A."/>
        </authorList>
    </citation>
    <scope>NUCLEOTIDE SEQUENCE [LARGE SCALE GENOMIC DNA]</scope>
    <source>
        <strain evidence="3">ATCC 49424 / DSM 5305 / JCM 21570 / NBRC 103401 / IFAM 1448</strain>
    </source>
</reference>
<dbReference type="Pfam" id="PF09992">
    <property type="entry name" value="NAGPA"/>
    <property type="match status" value="1"/>
</dbReference>
<dbReference type="Proteomes" id="UP000006860">
    <property type="component" value="Chromosome"/>
</dbReference>
<name>F0STL6_RUBBR</name>
<keyword evidence="3" id="KW-1185">Reference proteome</keyword>
<evidence type="ECO:0000259" key="1">
    <source>
        <dbReference type="Pfam" id="PF09992"/>
    </source>
</evidence>
<organism evidence="2 3">
    <name type="scientific">Rubinisphaera brasiliensis (strain ATCC 49424 / DSM 5305 / JCM 21570 / IAM 15109 / NBRC 103401 / IFAM 1448)</name>
    <name type="common">Planctomyces brasiliensis</name>
    <dbReference type="NCBI Taxonomy" id="756272"/>
    <lineage>
        <taxon>Bacteria</taxon>
        <taxon>Pseudomonadati</taxon>
        <taxon>Planctomycetota</taxon>
        <taxon>Planctomycetia</taxon>
        <taxon>Planctomycetales</taxon>
        <taxon>Planctomycetaceae</taxon>
        <taxon>Rubinisphaera</taxon>
    </lineage>
</organism>
<protein>
    <recommendedName>
        <fullName evidence="1">Phosphodiester glycosidase domain-containing protein</fullName>
    </recommendedName>
</protein>
<evidence type="ECO:0000313" key="2">
    <source>
        <dbReference type="EMBL" id="ADY61485.1"/>
    </source>
</evidence>
<dbReference type="EMBL" id="CP002546">
    <property type="protein sequence ID" value="ADY61485.1"/>
    <property type="molecule type" value="Genomic_DNA"/>
</dbReference>
<dbReference type="eggNOG" id="COG4632">
    <property type="taxonomic scope" value="Bacteria"/>
</dbReference>
<dbReference type="HOGENOM" id="CLU_1000719_0_0_0"/>
<evidence type="ECO:0000313" key="3">
    <source>
        <dbReference type="Proteomes" id="UP000006860"/>
    </source>
</evidence>